<dbReference type="GO" id="GO:0004665">
    <property type="term" value="F:prephenate dehydrogenase (NADP+) activity"/>
    <property type="evidence" value="ECO:0007669"/>
    <property type="project" value="InterPro"/>
</dbReference>
<dbReference type="GO" id="GO:0033730">
    <property type="term" value="F:arogenate dehydrogenase (NADP+) activity"/>
    <property type="evidence" value="ECO:0007669"/>
    <property type="project" value="InterPro"/>
</dbReference>
<dbReference type="SUPFAM" id="SSF48179">
    <property type="entry name" value="6-phosphogluconate dehydrogenase C-terminal domain-like"/>
    <property type="match status" value="1"/>
</dbReference>
<name>A0A9D4TSQ2_CHLVU</name>
<dbReference type="Proteomes" id="UP001055712">
    <property type="component" value="Unassembled WGS sequence"/>
</dbReference>
<dbReference type="GO" id="GO:0008977">
    <property type="term" value="F:prephenate dehydrogenase (NAD+) activity"/>
    <property type="evidence" value="ECO:0007669"/>
    <property type="project" value="InterPro"/>
</dbReference>
<comment type="caution">
    <text evidence="4">The sequence shown here is derived from an EMBL/GenBank/DDBJ whole genome shotgun (WGS) entry which is preliminary data.</text>
</comment>
<dbReference type="InterPro" id="IPR003099">
    <property type="entry name" value="Prephen_DH"/>
</dbReference>
<evidence type="ECO:0000313" key="5">
    <source>
        <dbReference type="Proteomes" id="UP001055712"/>
    </source>
</evidence>
<feature type="region of interest" description="Disordered" evidence="2">
    <location>
        <begin position="367"/>
        <end position="416"/>
    </location>
</feature>
<feature type="domain" description="Prephenate/arogenate dehydrogenase" evidence="3">
    <location>
        <begin position="87"/>
        <end position="366"/>
    </location>
</feature>
<reference evidence="4" key="2">
    <citation type="submission" date="2020-11" db="EMBL/GenBank/DDBJ databases">
        <authorList>
            <person name="Cecchin M."/>
            <person name="Marcolungo L."/>
            <person name="Rossato M."/>
            <person name="Girolomoni L."/>
            <person name="Cosentino E."/>
            <person name="Cuine S."/>
            <person name="Li-Beisson Y."/>
            <person name="Delledonne M."/>
            <person name="Ballottari M."/>
        </authorList>
    </citation>
    <scope>NUCLEOTIDE SEQUENCE</scope>
    <source>
        <strain evidence="4">211/11P</strain>
        <tissue evidence="4">Whole cell</tissue>
    </source>
</reference>
<dbReference type="Gene3D" id="3.40.50.720">
    <property type="entry name" value="NAD(P)-binding Rossmann-like Domain"/>
    <property type="match status" value="1"/>
</dbReference>
<dbReference type="InterPro" id="IPR036291">
    <property type="entry name" value="NAD(P)-bd_dom_sf"/>
</dbReference>
<evidence type="ECO:0000256" key="2">
    <source>
        <dbReference type="SAM" id="MobiDB-lite"/>
    </source>
</evidence>
<keyword evidence="1" id="KW-0560">Oxidoreductase</keyword>
<accession>A0A9D4TSQ2</accession>
<dbReference type="Pfam" id="PF26213">
    <property type="entry name" value="TYRAAT1_C"/>
    <property type="match status" value="1"/>
</dbReference>
<proteinExistence type="predicted"/>
<dbReference type="InterPro" id="IPR059064">
    <property type="entry name" value="TYRAAT2_C"/>
</dbReference>
<protein>
    <recommendedName>
        <fullName evidence="3">Prephenate/arogenate dehydrogenase domain-containing protein</fullName>
    </recommendedName>
</protein>
<dbReference type="InterPro" id="IPR028939">
    <property type="entry name" value="P5C_Rdtase_cat_N"/>
</dbReference>
<dbReference type="InterPro" id="IPR008927">
    <property type="entry name" value="6-PGluconate_DH-like_C_sf"/>
</dbReference>
<dbReference type="OrthoDB" id="2414662at2759"/>
<dbReference type="GO" id="GO:0006571">
    <property type="term" value="P:tyrosine biosynthetic process"/>
    <property type="evidence" value="ECO:0007669"/>
    <property type="project" value="InterPro"/>
</dbReference>
<sequence>MNAACRAHWVAAAPLRHGPAAGRRHDSSAAALSSKVCRPAQLRQSSHSRYLVRRLGPPGGRAVALDAAFPFDREAKMKKQHTQQLKLRIGIVGFGTFGQFLAQRMVKAGHEVIATNRSPCFEAAEAMGVRFYTDANDFCEEHPEVVLLSTSILSLEKVLGALPVQRLKRSTLFVDVLSVKEFPKRLLLRELPQEVDILCTHPMFGPDSGKGSWAGLNLQFDRVRIGQDEERQRRCDAFLAFYEREGCEMVEMSCEQHDQLAASTQFITHTVGRMLGAMQLAPTPIDTKGFQSLLSLVDNTANDSFELYYGLFMYNQNSTEVLDRLEKAFDEVKARLLRQLHDKVRQQIFYGQSDDTQMLPAANRISASTEDTAQAAAPSAATTADKPGGSNGAGKRGSGTKHAKHAAPVKSAVESA</sequence>
<dbReference type="PROSITE" id="PS51176">
    <property type="entry name" value="PDH_ADH"/>
    <property type="match status" value="1"/>
</dbReference>
<gene>
    <name evidence="4" type="ORF">D9Q98_003219</name>
</gene>
<reference evidence="4" key="1">
    <citation type="journal article" date="2019" name="Plant J.">
        <title>Chlorella vulgaris genome assembly and annotation reveals the molecular basis for metabolic acclimation to high light conditions.</title>
        <authorList>
            <person name="Cecchin M."/>
            <person name="Marcolungo L."/>
            <person name="Rossato M."/>
            <person name="Girolomoni L."/>
            <person name="Cosentino E."/>
            <person name="Cuine S."/>
            <person name="Li-Beisson Y."/>
            <person name="Delledonne M."/>
            <person name="Ballottari M."/>
        </authorList>
    </citation>
    <scope>NUCLEOTIDE SEQUENCE</scope>
    <source>
        <strain evidence="4">211/11P</strain>
    </source>
</reference>
<dbReference type="EMBL" id="SIDB01000004">
    <property type="protein sequence ID" value="KAI3433403.1"/>
    <property type="molecule type" value="Genomic_DNA"/>
</dbReference>
<feature type="compositionally biased region" description="Basic residues" evidence="2">
    <location>
        <begin position="398"/>
        <end position="407"/>
    </location>
</feature>
<feature type="compositionally biased region" description="Low complexity" evidence="2">
    <location>
        <begin position="372"/>
        <end position="384"/>
    </location>
</feature>
<dbReference type="InterPro" id="IPR045011">
    <property type="entry name" value="TYRAAT1/2"/>
</dbReference>
<dbReference type="PANTHER" id="PTHR43207:SF4">
    <property type="entry name" value="AROGENATE DEHYDROGENASE 2, CHLOROPLASTIC"/>
    <property type="match status" value="1"/>
</dbReference>
<keyword evidence="5" id="KW-1185">Reference proteome</keyword>
<evidence type="ECO:0000313" key="4">
    <source>
        <dbReference type="EMBL" id="KAI3433403.1"/>
    </source>
</evidence>
<organism evidence="4 5">
    <name type="scientific">Chlorella vulgaris</name>
    <name type="common">Green alga</name>
    <dbReference type="NCBI Taxonomy" id="3077"/>
    <lineage>
        <taxon>Eukaryota</taxon>
        <taxon>Viridiplantae</taxon>
        <taxon>Chlorophyta</taxon>
        <taxon>core chlorophytes</taxon>
        <taxon>Trebouxiophyceae</taxon>
        <taxon>Chlorellales</taxon>
        <taxon>Chlorellaceae</taxon>
        <taxon>Chlorella clade</taxon>
        <taxon>Chlorella</taxon>
    </lineage>
</organism>
<dbReference type="SUPFAM" id="SSF51735">
    <property type="entry name" value="NAD(P)-binding Rossmann-fold domains"/>
    <property type="match status" value="1"/>
</dbReference>
<dbReference type="AlphaFoldDB" id="A0A9D4TSQ2"/>
<dbReference type="Pfam" id="PF03807">
    <property type="entry name" value="F420_oxidored"/>
    <property type="match status" value="1"/>
</dbReference>
<evidence type="ECO:0000259" key="3">
    <source>
        <dbReference type="PROSITE" id="PS51176"/>
    </source>
</evidence>
<dbReference type="PANTHER" id="PTHR43207">
    <property type="entry name" value="AROGENATE DEHYDROGENASE-RELATED"/>
    <property type="match status" value="1"/>
</dbReference>
<evidence type="ECO:0000256" key="1">
    <source>
        <dbReference type="ARBA" id="ARBA00023002"/>
    </source>
</evidence>